<gene>
    <name evidence="5" type="ORF">GZ085_13040</name>
</gene>
<evidence type="ECO:0000256" key="1">
    <source>
        <dbReference type="SAM" id="Coils"/>
    </source>
</evidence>
<accession>A0A7C9TCW2</accession>
<dbReference type="EMBL" id="JAAFGW010000242">
    <property type="protein sequence ID" value="NDP49287.1"/>
    <property type="molecule type" value="Genomic_DNA"/>
</dbReference>
<evidence type="ECO:0000313" key="5">
    <source>
        <dbReference type="EMBL" id="NDP49287.1"/>
    </source>
</evidence>
<organism evidence="5 6">
    <name type="scientific">Sulfuriferula multivorans</name>
    <dbReference type="NCBI Taxonomy" id="1559896"/>
    <lineage>
        <taxon>Bacteria</taxon>
        <taxon>Pseudomonadati</taxon>
        <taxon>Pseudomonadota</taxon>
        <taxon>Betaproteobacteria</taxon>
        <taxon>Nitrosomonadales</taxon>
        <taxon>Sulfuricellaceae</taxon>
        <taxon>Sulfuriferula</taxon>
    </lineage>
</organism>
<evidence type="ECO:0000259" key="4">
    <source>
        <dbReference type="Pfam" id="PF13511"/>
    </source>
</evidence>
<dbReference type="AlphaFoldDB" id="A0A7C9TCW2"/>
<keyword evidence="3" id="KW-0732">Signal</keyword>
<evidence type="ECO:0000256" key="3">
    <source>
        <dbReference type="SAM" id="SignalP"/>
    </source>
</evidence>
<feature type="region of interest" description="Disordered" evidence="2">
    <location>
        <begin position="46"/>
        <end position="85"/>
    </location>
</feature>
<feature type="coiled-coil region" evidence="1">
    <location>
        <begin position="89"/>
        <end position="151"/>
    </location>
</feature>
<proteinExistence type="predicted"/>
<feature type="compositionally biased region" description="Low complexity" evidence="2">
    <location>
        <begin position="52"/>
        <end position="70"/>
    </location>
</feature>
<dbReference type="InterPro" id="IPR025392">
    <property type="entry name" value="DUF4124"/>
</dbReference>
<comment type="caution">
    <text evidence="5">The sequence shown here is derived from an EMBL/GenBank/DDBJ whole genome shotgun (WGS) entry which is preliminary data.</text>
</comment>
<protein>
    <submittedName>
        <fullName evidence="5">DUF4124 domain-containing protein</fullName>
    </submittedName>
</protein>
<dbReference type="Pfam" id="PF13511">
    <property type="entry name" value="DUF4124"/>
    <property type="match status" value="1"/>
</dbReference>
<name>A0A7C9TCW2_9PROT</name>
<evidence type="ECO:0000313" key="6">
    <source>
        <dbReference type="Proteomes" id="UP000483432"/>
    </source>
</evidence>
<reference evidence="5 6" key="1">
    <citation type="submission" date="2019-09" db="EMBL/GenBank/DDBJ databases">
        <title>H2 Metabolism Revealed by Metagenomic Analysis in Subglacial Sediment of East Antarctica.</title>
        <authorList>
            <person name="Yang Z."/>
            <person name="Zhang Y."/>
            <person name="Lv Y."/>
            <person name="Yan W."/>
            <person name="Xiao X."/>
            <person name="Sun B."/>
            <person name="Ma H."/>
        </authorList>
    </citation>
    <scope>NUCLEOTIDE SEQUENCE [LARGE SCALE GENOMIC DNA]</scope>
    <source>
        <strain evidence="5">Bin2_2</strain>
    </source>
</reference>
<dbReference type="Proteomes" id="UP000483432">
    <property type="component" value="Unassembled WGS sequence"/>
</dbReference>
<feature type="signal peptide" evidence="3">
    <location>
        <begin position="1"/>
        <end position="20"/>
    </location>
</feature>
<feature type="domain" description="DUF4124" evidence="4">
    <location>
        <begin position="9"/>
        <end position="61"/>
    </location>
</feature>
<keyword evidence="1" id="KW-0175">Coiled coil</keyword>
<sequence>MQINHYSLLLCLILAAPAQAEIYKYVDENGQVTFTDVYKKGAKRIDLPGAPTPLSAASRAPRRASYNPSPAGFPRIDPNTQRNRDDIRRQVLLDEISGERRNADEARRQLQLGERVQTGERSTDSTYLNRIKKLQSTLEQHEQNVTSIQRELANLK</sequence>
<evidence type="ECO:0000256" key="2">
    <source>
        <dbReference type="SAM" id="MobiDB-lite"/>
    </source>
</evidence>
<feature type="chain" id="PRO_5028905710" evidence="3">
    <location>
        <begin position="21"/>
        <end position="156"/>
    </location>
</feature>